<feature type="transmembrane region" description="Helical" evidence="2">
    <location>
        <begin position="48"/>
        <end position="68"/>
    </location>
</feature>
<organism evidence="4 5">
    <name type="scientific">Natrinema zhouii</name>
    <dbReference type="NCBI Taxonomy" id="1710539"/>
    <lineage>
        <taxon>Archaea</taxon>
        <taxon>Methanobacteriati</taxon>
        <taxon>Methanobacteriota</taxon>
        <taxon>Stenosarchaea group</taxon>
        <taxon>Halobacteria</taxon>
        <taxon>Halobacteriales</taxon>
        <taxon>Natrialbaceae</taxon>
        <taxon>Natrinema</taxon>
    </lineage>
</organism>
<evidence type="ECO:0000259" key="3">
    <source>
        <dbReference type="Pfam" id="PF07760"/>
    </source>
</evidence>
<keyword evidence="2" id="KW-0812">Transmembrane</keyword>
<dbReference type="RefSeq" id="WP_180841541.1">
    <property type="nucleotide sequence ID" value="NZ_CP059154.1"/>
</dbReference>
<dbReference type="AlphaFoldDB" id="A0A7D6H6X7"/>
<sequence>MTDSSASQNDPARNGRSLPGDLAAVLVATALVIAVAFAPGLRETPLRVPVGIAFVLFVPGYALVAALFPEGDRSVDTDSGDDPTGTTDDGTDRLRWFGNGNGIDVVDRFSLSIVLSAVIVPTIGLAMNYTPWGIRINPVVAAVSAVTVLVTIVAVYRRRAVVPAARFSVLGRESRARIRQSLIPRNTRSDAVLNGLLAIAVVLAVASVGFAVVAPGLSNDVSASSDDGFSAISLLDDDGDLLTNSSADDGTPDEFTVGIENNEQRTVTYTVVAVEQELATNESSDTVSVEGQRELERFETELAHGETGTIEHELEPADEATRLVWLLYPGDAPEEPTPSNADSYVTFSLDDDDG</sequence>
<evidence type="ECO:0000313" key="4">
    <source>
        <dbReference type="EMBL" id="QLK26368.1"/>
    </source>
</evidence>
<dbReference type="EMBL" id="CP059154">
    <property type="protein sequence ID" value="QLK26368.1"/>
    <property type="molecule type" value="Genomic_DNA"/>
</dbReference>
<protein>
    <submittedName>
        <fullName evidence="4">DUF1616 domain-containing protein</fullName>
    </submittedName>
</protein>
<feature type="transmembrane region" description="Helical" evidence="2">
    <location>
        <begin position="139"/>
        <end position="156"/>
    </location>
</feature>
<dbReference type="Proteomes" id="UP000510869">
    <property type="component" value="Chromosome"/>
</dbReference>
<dbReference type="OrthoDB" id="82282at2157"/>
<feature type="domain" description="DUF1616" evidence="3">
    <location>
        <begin position="25"/>
        <end position="347"/>
    </location>
</feature>
<keyword evidence="2" id="KW-0472">Membrane</keyword>
<evidence type="ECO:0000256" key="1">
    <source>
        <dbReference type="SAM" id="MobiDB-lite"/>
    </source>
</evidence>
<gene>
    <name evidence="4" type="ORF">HYG81_01745</name>
</gene>
<dbReference type="InterPro" id="IPR011674">
    <property type="entry name" value="DUF1616"/>
</dbReference>
<keyword evidence="5" id="KW-1185">Reference proteome</keyword>
<proteinExistence type="predicted"/>
<feature type="compositionally biased region" description="Polar residues" evidence="1">
    <location>
        <begin position="337"/>
        <end position="346"/>
    </location>
</feature>
<feature type="transmembrane region" description="Helical" evidence="2">
    <location>
        <begin position="22"/>
        <end position="41"/>
    </location>
</feature>
<feature type="region of interest" description="Disordered" evidence="1">
    <location>
        <begin position="329"/>
        <end position="354"/>
    </location>
</feature>
<evidence type="ECO:0000313" key="5">
    <source>
        <dbReference type="Proteomes" id="UP000510869"/>
    </source>
</evidence>
<dbReference type="KEGG" id="nay:HYG81_01745"/>
<name>A0A7D6H6X7_9EURY</name>
<evidence type="ECO:0000256" key="2">
    <source>
        <dbReference type="SAM" id="Phobius"/>
    </source>
</evidence>
<reference evidence="4 5" key="1">
    <citation type="submission" date="2020-07" db="EMBL/GenBank/DDBJ databases">
        <title>Natrinema (YPL30) sp. nov. and Haloterrigena xxxxxx (YPL8) sp. nov., isolated from a salt mine.</title>
        <authorList>
            <person name="Cui H."/>
        </authorList>
    </citation>
    <scope>NUCLEOTIDE SEQUENCE [LARGE SCALE GENOMIC DNA]</scope>
    <source>
        <strain evidence="4 5">YPL13</strain>
    </source>
</reference>
<dbReference type="GeneID" id="56141888"/>
<feature type="transmembrane region" description="Helical" evidence="2">
    <location>
        <begin position="191"/>
        <end position="214"/>
    </location>
</feature>
<accession>A0A7D6H6X7</accession>
<dbReference type="Pfam" id="PF07760">
    <property type="entry name" value="DUF1616"/>
    <property type="match status" value="1"/>
</dbReference>
<keyword evidence="2" id="KW-1133">Transmembrane helix</keyword>